<feature type="region of interest" description="Disordered" evidence="2">
    <location>
        <begin position="577"/>
        <end position="632"/>
    </location>
</feature>
<dbReference type="PANTHER" id="PTHR32046">
    <property type="entry name" value="G DOMAIN-CONTAINING PROTEIN"/>
    <property type="match status" value="1"/>
</dbReference>
<dbReference type="FunFam" id="3.40.50.300:FF:002209">
    <property type="entry name" value="Uncharacterized protein"/>
    <property type="match status" value="1"/>
</dbReference>
<evidence type="ECO:0000313" key="4">
    <source>
        <dbReference type="Proteomes" id="UP000820818"/>
    </source>
</evidence>
<dbReference type="PANTHER" id="PTHR32046:SF14">
    <property type="match status" value="1"/>
</dbReference>
<feature type="compositionally biased region" description="Polar residues" evidence="2">
    <location>
        <begin position="1191"/>
        <end position="1213"/>
    </location>
</feature>
<feature type="compositionally biased region" description="Polar residues" evidence="2">
    <location>
        <begin position="1220"/>
        <end position="1239"/>
    </location>
</feature>
<keyword evidence="1" id="KW-0175">Coiled coil</keyword>
<evidence type="ECO:0000256" key="2">
    <source>
        <dbReference type="SAM" id="MobiDB-lite"/>
    </source>
</evidence>
<organism evidence="3 4">
    <name type="scientific">Daphnia sinensis</name>
    <dbReference type="NCBI Taxonomy" id="1820382"/>
    <lineage>
        <taxon>Eukaryota</taxon>
        <taxon>Metazoa</taxon>
        <taxon>Ecdysozoa</taxon>
        <taxon>Arthropoda</taxon>
        <taxon>Crustacea</taxon>
        <taxon>Branchiopoda</taxon>
        <taxon>Diplostraca</taxon>
        <taxon>Cladocera</taxon>
        <taxon>Anomopoda</taxon>
        <taxon>Daphniidae</taxon>
        <taxon>Daphnia</taxon>
        <taxon>Daphnia similis group</taxon>
    </lineage>
</organism>
<dbReference type="Gene3D" id="3.40.50.300">
    <property type="entry name" value="P-loop containing nucleotide triphosphate hydrolases"/>
    <property type="match status" value="1"/>
</dbReference>
<keyword evidence="4" id="KW-1185">Reference proteome</keyword>
<dbReference type="AlphaFoldDB" id="A0AAD5PKM5"/>
<dbReference type="CDD" id="cd00882">
    <property type="entry name" value="Ras_like_GTPase"/>
    <property type="match status" value="1"/>
</dbReference>
<feature type="coiled-coil region" evidence="1">
    <location>
        <begin position="966"/>
        <end position="993"/>
    </location>
</feature>
<comment type="caution">
    <text evidence="3">The sequence shown here is derived from an EMBL/GenBank/DDBJ whole genome shotgun (WGS) entry which is preliminary data.</text>
</comment>
<reference evidence="3" key="1">
    <citation type="submission" date="2022-05" db="EMBL/GenBank/DDBJ databases">
        <title>A multi-omics perspective on studying reproductive biology in Daphnia sinensis.</title>
        <authorList>
            <person name="Jia J."/>
        </authorList>
    </citation>
    <scope>NUCLEOTIDE SEQUENCE</scope>
    <source>
        <strain evidence="3">WSL</strain>
    </source>
</reference>
<proteinExistence type="predicted"/>
<dbReference type="InterPro" id="IPR027417">
    <property type="entry name" value="P-loop_NTPase"/>
</dbReference>
<gene>
    <name evidence="3" type="ORF">GHT06_004671</name>
</gene>
<dbReference type="SUPFAM" id="SSF52540">
    <property type="entry name" value="P-loop containing nucleoside triphosphate hydrolases"/>
    <property type="match status" value="1"/>
</dbReference>
<name>A0AAD5PKM5_9CRUS</name>
<protein>
    <recommendedName>
        <fullName evidence="5">AIG1-type G domain-containing protein</fullName>
    </recommendedName>
</protein>
<feature type="region of interest" description="Disordered" evidence="2">
    <location>
        <begin position="1189"/>
        <end position="1254"/>
    </location>
</feature>
<accession>A0AAD5PKM5</accession>
<evidence type="ECO:0000313" key="3">
    <source>
        <dbReference type="EMBL" id="KAI9550861.1"/>
    </source>
</evidence>
<evidence type="ECO:0000256" key="1">
    <source>
        <dbReference type="SAM" id="Coils"/>
    </source>
</evidence>
<sequence length="1268" mass="144195">MYYMADPIRISALGRDGKVGDLYNYFTDVIVPIGSIDVPNKRKMISTTVEKPTFAFFYQQPEKFKSLLLGINSHLLQNMKQWSVSGHQLWFNDYLNSNSMDGDEEHAQVTLLFRVVRRTETLDQDFLRSKIDEYQLKSGEVGASHVIDEVVYGAEVICSMRKALDSSQETKEATEVSMYLAAKTYLDETIMKTSTAELPVELNQVSCMVLSSLEPGKKYKVTFESLNRYLQDLLKSDKEENQQKWKPIDFLLRNIPAIRIEARLWSDRKIKVDLEKERHQVTKKWMVKYIREISDNPSLERFPLLEKHVCYFQDLVTHFWKKVDEAYKICETLPPENALAEMIIISDCLNKIIDWFAYRRKNIQEIGLLLSGTEFELLTSEEIEDRMASNNYKMAKLFTLKVEYKQDSILNDMQRKLFGQQTSNTMLPVLTIFSCDKERLTSVRAALSEFANEAKLARWGSGHDTTYHIGVTSSTSDDGTIVTLDYSYQPPRTVSVDNPVKYCKEKDQQQFLFSSPSVSAPLSASPLTTTLVPNQNQQLKSDKYGERINYSYTNSAGNSHTELMDPEQDKMDIESHFSDVESSDGDCSQEKTGWIKIKPSTKDSTKMSITSKDQIEPKKNETGGGRGNGRIKDIRETDLSFDQVPNKVGGTQKFDLYADQGYTTHRNMVPRDNRRIAEIYADESSSYSKWIRKGSPNVYLLNANEKSNSGRINWFDICRPGDPVRSDNSKNHKIIMLMGATGSGKSTLINGMINYILGVRWNDPFRFKCVREDEGVARNQAHSQTSSVTAYTLRHQEGMAIPYSITIIDTPGYGDTRGVKRDKEITAAIHSFLTQQEIPIDEIHAACFVAASGDSRLTATQRYIIDSVLSIFGKDMKANLRLLVTFADNADPPVVGACLSANFPTTSASGSIAYSKFNSSVLYCPNAKQGDDEFSFDQLFWDMGHENFKKFFNMLETMKGRDLTSTREVIRSRHQLEQSLKDIEQEMEVCLTKIENIEVFQRKMKTYDHNMEATKNFKVEQTVMRSRKFNCEKGFFAYNCDACKDTCERFITKKSSLHKTKRRCEKKACKCPASDHYVEEREWRMISEKVSKTLQDMKAEYELNCEGKMTAEKILNACSEDLQIARAKVLSLLEQVAKNVDLLESTALRSNVLSPSDYLSLMRSRVLEEQAPGYLTRLETLDDLQRMLAGGSSQPIRSTVARPNQELTRQSPNTDRESYSAATSNYSQAYSKGQTTQPTPVYGDGTECKPGRSLTSKVGSFFGLGKTA</sequence>
<evidence type="ECO:0008006" key="5">
    <source>
        <dbReference type="Google" id="ProtNLM"/>
    </source>
</evidence>
<dbReference type="EMBL" id="WJBH02000077">
    <property type="protein sequence ID" value="KAI9550861.1"/>
    <property type="molecule type" value="Genomic_DNA"/>
</dbReference>
<dbReference type="Proteomes" id="UP000820818">
    <property type="component" value="Unassembled WGS sequence"/>
</dbReference>